<evidence type="ECO:0000259" key="2">
    <source>
        <dbReference type="Pfam" id="PF04536"/>
    </source>
</evidence>
<dbReference type="Pfam" id="PF04536">
    <property type="entry name" value="TPM_phosphatase"/>
    <property type="match status" value="1"/>
</dbReference>
<feature type="domain" description="TPM" evidence="2">
    <location>
        <begin position="61"/>
        <end position="171"/>
    </location>
</feature>
<name>F8DZF9_CORRG</name>
<protein>
    <submittedName>
        <fullName evidence="3">Secreted protein</fullName>
    </submittedName>
</protein>
<dbReference type="InterPro" id="IPR007621">
    <property type="entry name" value="TPM_dom"/>
</dbReference>
<dbReference type="EMBL" id="CP002857">
    <property type="protein sequence ID" value="AEI09053.1"/>
    <property type="molecule type" value="Genomic_DNA"/>
</dbReference>
<keyword evidence="1" id="KW-0175">Coiled coil</keyword>
<dbReference type="KEGG" id="crd:CRES_0696"/>
<evidence type="ECO:0000313" key="3">
    <source>
        <dbReference type="EMBL" id="AEI09053.1"/>
    </source>
</evidence>
<organism evidence="3 4">
    <name type="scientific">Corynebacterium resistens (strain DSM 45100 / JCM 12819 / GTC 2026 / SICGH 158)</name>
    <dbReference type="NCBI Taxonomy" id="662755"/>
    <lineage>
        <taxon>Bacteria</taxon>
        <taxon>Bacillati</taxon>
        <taxon>Actinomycetota</taxon>
        <taxon>Actinomycetes</taxon>
        <taxon>Mycobacteriales</taxon>
        <taxon>Corynebacteriaceae</taxon>
        <taxon>Corynebacterium</taxon>
    </lineage>
</organism>
<reference evidence="3 4" key="1">
    <citation type="journal article" date="2012" name="BMC Genomics">
        <title>Complete genome sequence, lifestyle, and multi-drug resistance of the human pathogen Corynebacterium resistens DSM 45100 isolated from blood samples of a leukemia patient.</title>
        <authorList>
            <person name="Schroder J."/>
            <person name="Maus I."/>
            <person name="Meyer K."/>
            <person name="Wordemann S."/>
            <person name="Blom J."/>
            <person name="Jaenicke S."/>
            <person name="Schneider J."/>
            <person name="Trost E."/>
            <person name="Tauch A."/>
        </authorList>
    </citation>
    <scope>NUCLEOTIDE SEQUENCE [LARGE SCALE GENOMIC DNA]</scope>
    <source>
        <strain evidence="4">DSM 45100 / JCM 12819 / CCUG 50093 / GTC 2026 / SICGH 158</strain>
    </source>
</reference>
<dbReference type="STRING" id="662755.CRES_0696"/>
<accession>F8DZF9</accession>
<dbReference type="HOGENOM" id="CLU_013689_1_0_11"/>
<dbReference type="AlphaFoldDB" id="F8DZF9"/>
<evidence type="ECO:0000313" key="4">
    <source>
        <dbReference type="Proteomes" id="UP000000492"/>
    </source>
</evidence>
<dbReference type="Proteomes" id="UP000000492">
    <property type="component" value="Chromosome"/>
</dbReference>
<gene>
    <name evidence="3" type="ordered locus">CRES_0696</name>
</gene>
<dbReference type="Gene3D" id="3.10.310.50">
    <property type="match status" value="1"/>
</dbReference>
<feature type="coiled-coil region" evidence="1">
    <location>
        <begin position="342"/>
        <end position="465"/>
    </location>
</feature>
<dbReference type="eggNOG" id="COG1511">
    <property type="taxonomic scope" value="Bacteria"/>
</dbReference>
<sequence length="681" mass="72921">MVCMPPKTSALRFARLPLAGVVGAGLLCSPALFLIDATLPAAHSAPSAGTTDKLALSGQLVDQAGVIDGSTKGKIQEALREGIQKNGTKLYLVYTDEKLSDPKRTAQQLRSQDGSANTFVMVVSTSSRNIGLDWGERVSRTLAGEVRDAAQSKLSSDDWTGSAQAAADKVAGKASTESKVWMGAGATAVVGGVGGALWWSRRNRRRSDAQQLKAARTINPDDVGNYAQQPTHVLRQLAADELQSTDESICKGAQELQVATDEFGPERTRDLARALDHSRNTLSRAFELEQQVRTGVVRSEDQVRATLIEVISSCGKADRSLDAKATEFNDLRHELINAPERVEELRRRTIELRSRIPAAKQKLEDLRHRLDADLLVSVENNPDVAEEEINEADRALDRAQEILKRPAGEQGGLVDVISAARMALNQADNQLTAVERAEEQLHQARTNLSSLITEVEDEVSEAQRLVQGPASFDREAMNAAIDHALEVLPKAHSAQKDGGDVLGAYNNLLNADAALDDALDSARGAESDFRRSDEIVGRMIDHAQTQLQAVEDVIMNRGTIIGVDSRSAAQTARQYINQAQQLRATDPKAAINAAQQGSNWADQATQLVRRDIDHFNNQNNFHGGGGRYGGGDFVTGMLLGSLFSGNGGFGGGFGGSWSDGGGFDGGFGGGDFGGGSDSSSF</sequence>
<evidence type="ECO:0000256" key="1">
    <source>
        <dbReference type="SAM" id="Coils"/>
    </source>
</evidence>
<proteinExistence type="predicted"/>
<keyword evidence="4" id="KW-1185">Reference proteome</keyword>